<evidence type="ECO:0000256" key="3">
    <source>
        <dbReference type="ARBA" id="ARBA00004906"/>
    </source>
</evidence>
<evidence type="ECO:0000256" key="1">
    <source>
        <dbReference type="ARBA" id="ARBA00000900"/>
    </source>
</evidence>
<evidence type="ECO:0000256" key="11">
    <source>
        <dbReference type="ARBA" id="ARBA00023136"/>
    </source>
</evidence>
<comment type="caution">
    <text evidence="17">The sequence shown here is derived from an EMBL/GenBank/DDBJ whole genome shotgun (WGS) entry which is preliminary data.</text>
</comment>
<proteinExistence type="inferred from homology"/>
<dbReference type="CDD" id="cd16461">
    <property type="entry name" value="RING-H2_EL5-like"/>
    <property type="match status" value="1"/>
</dbReference>
<keyword evidence="10 15" id="KW-1133">Transmembrane helix</keyword>
<dbReference type="EC" id="2.3.2.27" evidence="4"/>
<dbReference type="Pfam" id="PF13639">
    <property type="entry name" value="zf-RING_2"/>
    <property type="match status" value="1"/>
</dbReference>
<feature type="domain" description="RING-type" evidence="16">
    <location>
        <begin position="131"/>
        <end position="173"/>
    </location>
</feature>
<evidence type="ECO:0000313" key="17">
    <source>
        <dbReference type="EMBL" id="KAG0557394.1"/>
    </source>
</evidence>
<comment type="catalytic activity">
    <reaction evidence="1">
        <text>S-ubiquitinyl-[E2 ubiquitin-conjugating enzyme]-L-cysteine + [acceptor protein]-L-lysine = [E2 ubiquitin-conjugating enzyme]-L-cysteine + N(6)-ubiquitinyl-[acceptor protein]-L-lysine.</text>
        <dbReference type="EC" id="2.3.2.27"/>
    </reaction>
</comment>
<evidence type="ECO:0000256" key="2">
    <source>
        <dbReference type="ARBA" id="ARBA00004167"/>
    </source>
</evidence>
<evidence type="ECO:0000256" key="6">
    <source>
        <dbReference type="ARBA" id="ARBA00022692"/>
    </source>
</evidence>
<dbReference type="GO" id="GO:0008270">
    <property type="term" value="F:zinc ion binding"/>
    <property type="evidence" value="ECO:0007669"/>
    <property type="project" value="UniProtKB-KW"/>
</dbReference>
<evidence type="ECO:0000256" key="8">
    <source>
        <dbReference type="ARBA" id="ARBA00022786"/>
    </source>
</evidence>
<evidence type="ECO:0000256" key="15">
    <source>
        <dbReference type="SAM" id="Phobius"/>
    </source>
</evidence>
<evidence type="ECO:0000256" key="4">
    <source>
        <dbReference type="ARBA" id="ARBA00012483"/>
    </source>
</evidence>
<organism evidence="17 18">
    <name type="scientific">Ceratodon purpureus</name>
    <name type="common">Fire moss</name>
    <name type="synonym">Dicranum purpureum</name>
    <dbReference type="NCBI Taxonomy" id="3225"/>
    <lineage>
        <taxon>Eukaryota</taxon>
        <taxon>Viridiplantae</taxon>
        <taxon>Streptophyta</taxon>
        <taxon>Embryophyta</taxon>
        <taxon>Bryophyta</taxon>
        <taxon>Bryophytina</taxon>
        <taxon>Bryopsida</taxon>
        <taxon>Dicranidae</taxon>
        <taxon>Pseudoditrichales</taxon>
        <taxon>Ditrichaceae</taxon>
        <taxon>Ceratodon</taxon>
    </lineage>
</organism>
<comment type="subcellular location">
    <subcellularLocation>
        <location evidence="2">Membrane</location>
        <topology evidence="2">Single-pass membrane protein</topology>
    </subcellularLocation>
</comment>
<dbReference type="SUPFAM" id="SSF57850">
    <property type="entry name" value="RING/U-box"/>
    <property type="match status" value="1"/>
</dbReference>
<dbReference type="PANTHER" id="PTHR46905:SF7">
    <property type="entry name" value="RING-H2 FINGER PROTEIN ATL78"/>
    <property type="match status" value="1"/>
</dbReference>
<keyword evidence="8" id="KW-0833">Ubl conjugation pathway</keyword>
<keyword evidence="6 15" id="KW-0812">Transmembrane</keyword>
<dbReference type="GO" id="GO:0016020">
    <property type="term" value="C:membrane"/>
    <property type="evidence" value="ECO:0007669"/>
    <property type="project" value="UniProtKB-SubCell"/>
</dbReference>
<evidence type="ECO:0000256" key="5">
    <source>
        <dbReference type="ARBA" id="ARBA00022679"/>
    </source>
</evidence>
<dbReference type="PANTHER" id="PTHR46905">
    <property type="entry name" value="RING-H2 FINGER PROTEIN ATL78"/>
    <property type="match status" value="1"/>
</dbReference>
<feature type="transmembrane region" description="Helical" evidence="15">
    <location>
        <begin position="56"/>
        <end position="81"/>
    </location>
</feature>
<gene>
    <name evidence="17" type="ORF">KC19_11G126100</name>
</gene>
<sequence length="272" mass="29046">MTAGFRKQVEDVQPGVMFFNVNATSPPNNRPSRPYYNPPGGTAGGSYFPRSLNSNVVVAMVVLLVALVVAAFVNTVVRYVLRRRRLQRIPETQNVPTVKGLDKSVIEALPVVAYGVESLKSVFDPAGDNECVVCLSEFVHGENLRLLPKCQHAFHVGCIDAWLVTHKTCPVCRSNVVSGESEADPSRARSVALGGSARFGSARIASVDIESDASGQSARDSAAADPTAAAASSSTSRPNRTFRSILPTEAMAIIIHGALGPRRFGLRSQGRV</sequence>
<evidence type="ECO:0000256" key="13">
    <source>
        <dbReference type="PROSITE-ProRule" id="PRU00175"/>
    </source>
</evidence>
<keyword evidence="13" id="KW-0863">Zinc-finger</keyword>
<dbReference type="InterPro" id="IPR001841">
    <property type="entry name" value="Znf_RING"/>
</dbReference>
<keyword evidence="7" id="KW-0479">Metal-binding</keyword>
<comment type="pathway">
    <text evidence="3">Protein modification; protein ubiquitination.</text>
</comment>
<protein>
    <recommendedName>
        <fullName evidence="4">RING-type E3 ubiquitin transferase</fullName>
        <ecNumber evidence="4">2.3.2.27</ecNumber>
    </recommendedName>
</protein>
<dbReference type="Proteomes" id="UP000822688">
    <property type="component" value="Chromosome 11"/>
</dbReference>
<dbReference type="InterPro" id="IPR044602">
    <property type="entry name" value="ATL10/ATL72-79-like"/>
</dbReference>
<keyword evidence="5" id="KW-0808">Transferase</keyword>
<feature type="region of interest" description="Disordered" evidence="14">
    <location>
        <begin position="215"/>
        <end position="241"/>
    </location>
</feature>
<comment type="similarity">
    <text evidence="12">Belongs to the RING-type zinc finger family. ATL subfamily.</text>
</comment>
<evidence type="ECO:0000313" key="18">
    <source>
        <dbReference type="Proteomes" id="UP000822688"/>
    </source>
</evidence>
<dbReference type="SMART" id="SM00184">
    <property type="entry name" value="RING"/>
    <property type="match status" value="1"/>
</dbReference>
<dbReference type="Gene3D" id="3.30.40.10">
    <property type="entry name" value="Zinc/RING finger domain, C3HC4 (zinc finger)"/>
    <property type="match status" value="1"/>
</dbReference>
<dbReference type="InterPro" id="IPR013083">
    <property type="entry name" value="Znf_RING/FYVE/PHD"/>
</dbReference>
<dbReference type="GO" id="GO:0061630">
    <property type="term" value="F:ubiquitin protein ligase activity"/>
    <property type="evidence" value="ECO:0007669"/>
    <property type="project" value="UniProtKB-EC"/>
</dbReference>
<evidence type="ECO:0000256" key="14">
    <source>
        <dbReference type="SAM" id="MobiDB-lite"/>
    </source>
</evidence>
<dbReference type="GO" id="GO:0016567">
    <property type="term" value="P:protein ubiquitination"/>
    <property type="evidence" value="ECO:0007669"/>
    <property type="project" value="InterPro"/>
</dbReference>
<dbReference type="AlphaFoldDB" id="A0A8T0GGE8"/>
<feature type="compositionally biased region" description="Low complexity" evidence="14">
    <location>
        <begin position="217"/>
        <end position="238"/>
    </location>
</feature>
<evidence type="ECO:0000256" key="12">
    <source>
        <dbReference type="ARBA" id="ARBA00024209"/>
    </source>
</evidence>
<dbReference type="FunFam" id="3.30.40.10:FF:000187">
    <property type="entry name" value="E3 ubiquitin-protein ligase ATL6"/>
    <property type="match status" value="1"/>
</dbReference>
<name>A0A8T0GGE8_CERPU</name>
<accession>A0A8T0GGE8</accession>
<keyword evidence="9" id="KW-0862">Zinc</keyword>
<evidence type="ECO:0000256" key="9">
    <source>
        <dbReference type="ARBA" id="ARBA00022833"/>
    </source>
</evidence>
<evidence type="ECO:0000256" key="7">
    <source>
        <dbReference type="ARBA" id="ARBA00022723"/>
    </source>
</evidence>
<keyword evidence="18" id="KW-1185">Reference proteome</keyword>
<keyword evidence="11 15" id="KW-0472">Membrane</keyword>
<evidence type="ECO:0000259" key="16">
    <source>
        <dbReference type="PROSITE" id="PS50089"/>
    </source>
</evidence>
<dbReference type="PROSITE" id="PS50089">
    <property type="entry name" value="ZF_RING_2"/>
    <property type="match status" value="1"/>
</dbReference>
<reference evidence="17 18" key="1">
    <citation type="submission" date="2020-06" db="EMBL/GenBank/DDBJ databases">
        <title>WGS assembly of Ceratodon purpureus strain R40.</title>
        <authorList>
            <person name="Carey S.B."/>
            <person name="Jenkins J."/>
            <person name="Shu S."/>
            <person name="Lovell J.T."/>
            <person name="Sreedasyam A."/>
            <person name="Maumus F."/>
            <person name="Tiley G.P."/>
            <person name="Fernandez-Pozo N."/>
            <person name="Barry K."/>
            <person name="Chen C."/>
            <person name="Wang M."/>
            <person name="Lipzen A."/>
            <person name="Daum C."/>
            <person name="Saski C.A."/>
            <person name="Payton A.C."/>
            <person name="Mcbreen J.C."/>
            <person name="Conrad R.E."/>
            <person name="Kollar L.M."/>
            <person name="Olsson S."/>
            <person name="Huttunen S."/>
            <person name="Landis J.B."/>
            <person name="Wickett N.J."/>
            <person name="Johnson M.G."/>
            <person name="Rensing S.A."/>
            <person name="Grimwood J."/>
            <person name="Schmutz J."/>
            <person name="Mcdaniel S.F."/>
        </authorList>
    </citation>
    <scope>NUCLEOTIDE SEQUENCE [LARGE SCALE GENOMIC DNA]</scope>
    <source>
        <strain evidence="17 18">R40</strain>
    </source>
</reference>
<dbReference type="EMBL" id="CM026432">
    <property type="protein sequence ID" value="KAG0557394.1"/>
    <property type="molecule type" value="Genomic_DNA"/>
</dbReference>
<evidence type="ECO:0000256" key="10">
    <source>
        <dbReference type="ARBA" id="ARBA00022989"/>
    </source>
</evidence>